<organism evidence="2 3">
    <name type="scientific">Lactuca saligna</name>
    <name type="common">Willowleaf lettuce</name>
    <dbReference type="NCBI Taxonomy" id="75948"/>
    <lineage>
        <taxon>Eukaryota</taxon>
        <taxon>Viridiplantae</taxon>
        <taxon>Streptophyta</taxon>
        <taxon>Embryophyta</taxon>
        <taxon>Tracheophyta</taxon>
        <taxon>Spermatophyta</taxon>
        <taxon>Magnoliopsida</taxon>
        <taxon>eudicotyledons</taxon>
        <taxon>Gunneridae</taxon>
        <taxon>Pentapetalae</taxon>
        <taxon>asterids</taxon>
        <taxon>campanulids</taxon>
        <taxon>Asterales</taxon>
        <taxon>Asteraceae</taxon>
        <taxon>Cichorioideae</taxon>
        <taxon>Cichorieae</taxon>
        <taxon>Lactucinae</taxon>
        <taxon>Lactuca</taxon>
    </lineage>
</organism>
<evidence type="ECO:0000256" key="1">
    <source>
        <dbReference type="SAM" id="Phobius"/>
    </source>
</evidence>
<evidence type="ECO:0000313" key="2">
    <source>
        <dbReference type="EMBL" id="CAI9303955.1"/>
    </source>
</evidence>
<keyword evidence="1" id="KW-1133">Transmembrane helix</keyword>
<reference evidence="2" key="1">
    <citation type="submission" date="2023-04" db="EMBL/GenBank/DDBJ databases">
        <authorList>
            <person name="Vijverberg K."/>
            <person name="Xiong W."/>
            <person name="Schranz E."/>
        </authorList>
    </citation>
    <scope>NUCLEOTIDE SEQUENCE</scope>
</reference>
<sequence length="375" mass="42965">MATARALRRDLTIEEWESFEFRFGFIPEHGMQIPLHDASLYSPPEVKVGIPISLFEVGLHLPSTVFFNMIILEYMFLVRELTLIIINKIIRLELLCCALGFFLTLLDFKHFFNASTQSGTRTLSRHRGVPTLIHDKKSKKNWQAKLLWMNNDLVVLSYPRTKLYIDRAPVLFGADKELVDALEKISITDKDWLDCFLAVGEMSAAWRARRKIPEFFVEKDGVEEIIYLEKPLLGLFDGELQVRNVDLVEALPPLFSGQGLTATAASDSVTVVGKDPDLQDVVFIGASEKDPTPSGSPRSLRWVKSDSGQWFRLYPLDEIVYGYQQKLYASSRWWKWSHYIDPPLVERPRASESYQWHGSLILERGECLAFLSFLG</sequence>
<dbReference type="AlphaFoldDB" id="A0AA36ES31"/>
<proteinExistence type="predicted"/>
<protein>
    <submittedName>
        <fullName evidence="2">Uncharacterized protein</fullName>
    </submittedName>
</protein>
<keyword evidence="1" id="KW-0812">Transmembrane</keyword>
<accession>A0AA36ES31</accession>
<keyword evidence="1" id="KW-0472">Membrane</keyword>
<dbReference type="Proteomes" id="UP001177003">
    <property type="component" value="Chromosome 9"/>
</dbReference>
<evidence type="ECO:0000313" key="3">
    <source>
        <dbReference type="Proteomes" id="UP001177003"/>
    </source>
</evidence>
<keyword evidence="3" id="KW-1185">Reference proteome</keyword>
<name>A0AA36ES31_LACSI</name>
<gene>
    <name evidence="2" type="ORF">LSALG_LOCUS42366</name>
</gene>
<dbReference type="EMBL" id="OX465085">
    <property type="protein sequence ID" value="CAI9303955.1"/>
    <property type="molecule type" value="Genomic_DNA"/>
</dbReference>
<feature type="transmembrane region" description="Helical" evidence="1">
    <location>
        <begin position="89"/>
        <end position="108"/>
    </location>
</feature>